<reference evidence="4" key="1">
    <citation type="journal article" date="2010" name="Nat. Biotechnol.">
        <title>Draft genome sequence of the oilseed species Ricinus communis.</title>
        <authorList>
            <person name="Chan A.P."/>
            <person name="Crabtree J."/>
            <person name="Zhao Q."/>
            <person name="Lorenzi H."/>
            <person name="Orvis J."/>
            <person name="Puiu D."/>
            <person name="Melake-Berhan A."/>
            <person name="Jones K.M."/>
            <person name="Redman J."/>
            <person name="Chen G."/>
            <person name="Cahoon E.B."/>
            <person name="Gedil M."/>
            <person name="Stanke M."/>
            <person name="Haas B.J."/>
            <person name="Wortman J.R."/>
            <person name="Fraser-Liggett C.M."/>
            <person name="Ravel J."/>
            <person name="Rabinowicz P.D."/>
        </authorList>
    </citation>
    <scope>NUCLEOTIDE SEQUENCE [LARGE SCALE GENOMIC DNA]</scope>
    <source>
        <strain evidence="4">cv. Hale</strain>
    </source>
</reference>
<evidence type="ECO:0000256" key="1">
    <source>
        <dbReference type="SAM" id="MobiDB-lite"/>
    </source>
</evidence>
<accession>B9RNG3</accession>
<feature type="domain" description="BRCT" evidence="2">
    <location>
        <begin position="896"/>
        <end position="978"/>
    </location>
</feature>
<organism evidence="3 4">
    <name type="scientific">Ricinus communis</name>
    <name type="common">Castor bean</name>
    <dbReference type="NCBI Taxonomy" id="3988"/>
    <lineage>
        <taxon>Eukaryota</taxon>
        <taxon>Viridiplantae</taxon>
        <taxon>Streptophyta</taxon>
        <taxon>Embryophyta</taxon>
        <taxon>Tracheophyta</taxon>
        <taxon>Spermatophyta</taxon>
        <taxon>Magnoliopsida</taxon>
        <taxon>eudicotyledons</taxon>
        <taxon>Gunneridae</taxon>
        <taxon>Pentapetalae</taxon>
        <taxon>rosids</taxon>
        <taxon>fabids</taxon>
        <taxon>Malpighiales</taxon>
        <taxon>Euphorbiaceae</taxon>
        <taxon>Acalyphoideae</taxon>
        <taxon>Acalypheae</taxon>
        <taxon>Ricinus</taxon>
    </lineage>
</organism>
<feature type="region of interest" description="Disordered" evidence="1">
    <location>
        <begin position="685"/>
        <end position="709"/>
    </location>
</feature>
<feature type="compositionally biased region" description="Basic residues" evidence="1">
    <location>
        <begin position="809"/>
        <end position="821"/>
    </location>
</feature>
<dbReference type="Pfam" id="PF12738">
    <property type="entry name" value="PTCB-BRCT"/>
    <property type="match status" value="1"/>
</dbReference>
<dbReference type="Gene3D" id="3.40.50.10190">
    <property type="entry name" value="BRCT domain"/>
    <property type="match status" value="3"/>
</dbReference>
<dbReference type="EMBL" id="EQ973790">
    <property type="protein sequence ID" value="EEF47286.1"/>
    <property type="molecule type" value="Genomic_DNA"/>
</dbReference>
<dbReference type="CDD" id="cd17738">
    <property type="entry name" value="BRCT_TopBP1_rpt7"/>
    <property type="match status" value="1"/>
</dbReference>
<dbReference type="PROSITE" id="PS50172">
    <property type="entry name" value="BRCT"/>
    <property type="match status" value="2"/>
</dbReference>
<feature type="region of interest" description="Disordered" evidence="1">
    <location>
        <begin position="752"/>
        <end position="840"/>
    </location>
</feature>
<dbReference type="GO" id="GO:0005634">
    <property type="term" value="C:nucleus"/>
    <property type="evidence" value="ECO:0000318"/>
    <property type="project" value="GO_Central"/>
</dbReference>
<dbReference type="CDD" id="cd17711">
    <property type="entry name" value="BRCT_PAXIP1_rpt3"/>
    <property type="match status" value="1"/>
</dbReference>
<dbReference type="Pfam" id="PF00533">
    <property type="entry name" value="BRCT"/>
    <property type="match status" value="1"/>
</dbReference>
<feature type="region of interest" description="Disordered" evidence="1">
    <location>
        <begin position="532"/>
        <end position="551"/>
    </location>
</feature>
<evidence type="ECO:0000313" key="3">
    <source>
        <dbReference type="EMBL" id="EEF47286.1"/>
    </source>
</evidence>
<feature type="compositionally biased region" description="Basic and acidic residues" evidence="1">
    <location>
        <begin position="827"/>
        <end position="839"/>
    </location>
</feature>
<feature type="compositionally biased region" description="Polar residues" evidence="1">
    <location>
        <begin position="348"/>
        <end position="371"/>
    </location>
</feature>
<dbReference type="InterPro" id="IPR001357">
    <property type="entry name" value="BRCT_dom"/>
</dbReference>
<feature type="compositionally biased region" description="Basic and acidic residues" evidence="1">
    <location>
        <begin position="752"/>
        <end position="768"/>
    </location>
</feature>
<dbReference type="SUPFAM" id="SSF52113">
    <property type="entry name" value="BRCT domain"/>
    <property type="match status" value="3"/>
</dbReference>
<dbReference type="PANTHER" id="PTHR47181">
    <property type="entry name" value="BRCA1 C TERMINUS DOMAIN CONTAINING PROTEIN, EXPRESSED"/>
    <property type="match status" value="1"/>
</dbReference>
<proteinExistence type="predicted"/>
<feature type="compositionally biased region" description="Acidic residues" evidence="1">
    <location>
        <begin position="202"/>
        <end position="213"/>
    </location>
</feature>
<dbReference type="InParanoid" id="B9RNG3"/>
<feature type="region of interest" description="Disordered" evidence="1">
    <location>
        <begin position="562"/>
        <end position="647"/>
    </location>
</feature>
<dbReference type="FunCoup" id="B9RNG3">
    <property type="interactions" value="42"/>
</dbReference>
<feature type="region of interest" description="Disordered" evidence="1">
    <location>
        <begin position="504"/>
        <end position="523"/>
    </location>
</feature>
<protein>
    <submittedName>
        <fullName evidence="3">DNA replication regulator dpb11, putative</fullName>
    </submittedName>
</protein>
<dbReference type="InterPro" id="IPR036420">
    <property type="entry name" value="BRCT_dom_sf"/>
</dbReference>
<feature type="region of interest" description="Disordered" evidence="1">
    <location>
        <begin position="202"/>
        <end position="240"/>
    </location>
</feature>
<dbReference type="GO" id="GO:0000724">
    <property type="term" value="P:double-strand break repair via homologous recombination"/>
    <property type="evidence" value="ECO:0000318"/>
    <property type="project" value="GO_Central"/>
</dbReference>
<feature type="compositionally biased region" description="Polar residues" evidence="1">
    <location>
        <begin position="313"/>
        <end position="331"/>
    </location>
</feature>
<feature type="compositionally biased region" description="Basic and acidic residues" evidence="1">
    <location>
        <begin position="214"/>
        <end position="227"/>
    </location>
</feature>
<dbReference type="AlphaFoldDB" id="B9RNG3"/>
<gene>
    <name evidence="3" type="ORF">RCOM_1347450</name>
</gene>
<dbReference type="STRING" id="3988.B9RNG3"/>
<feature type="compositionally biased region" description="Polar residues" evidence="1">
    <location>
        <begin position="589"/>
        <end position="603"/>
    </location>
</feature>
<evidence type="ECO:0000259" key="2">
    <source>
        <dbReference type="PROSITE" id="PS50172"/>
    </source>
</evidence>
<sequence length="1069" mass="118398">METASPSKTFLGVRFVLFGFDPINLRQVRAKLIDGGGVDAGQYNENCTHVIVDKIVYNDPICIAARNDRKTLVTGLWVDHSYDIGLVVDATSIMYRPLRDLNGIPGAKSLIMCLTGYQRQDRDDIMTMVSLMGAQFSKPLVANKVTHLICYKFEGEKYELANKLKKIKLVNHRWLEDCLRDWELLPEDNYSKSGYELEMMEAEAKDSEEDTGETIDKQPSRKMENKSPHLKIGTPKPCQLSRSTVEVPNMSHNLNEPEGFPSVANMKGILITPSGKNRDNHASGFDSNCIPAVPACQDARTSIGTSVGLPNPQERTPNPRNGDNDLETVSRSAERPYLGTKFSGMGYTRNTSQKSPSSVFSGESSYNRGSSKMQLGESINISTSRVEYANDVLKSSRSEDLQKGSELFYNEASSSKKQKMNVSCSNLGYQNVNNEAKLNMERSPSVSGKTQGLEPVSLVDGTNSLTAPRNHDCFRDDIVSTDAAKKLHVDVSTAKLSKLEKEPIPQGQLFSENATPGPGQYKIVNERTPQTSFKGLMKSSSASKSKGGDFEVEKSEYVVAEAGRPCHQQQDKQDPSPSNGKSEMEKSRTISSMEELQEGTGNLISKPGRKKTIAKRTLGSGPKSKNTSNRKGFIALNKAAAQNDPAVDLSGERANYEKSSNANELQRSTETVNVTGVKEAETVVSAKPNESETNYMDEETEALEDKDGHEDVLDDEKAGMVDLPHQADNMMEIEQEGAQRIINNVAGVMDDCSREETDTTHLQQKETCQESGVKGKVSKGRKQASGKTKKETVPLVSKKAESESAMKKEKGKRCSAGHSKSRLVSGKHSESSMEVEKENNPITDEDQNISEAKVHDGKGAKLDKVSMKIKQKSRTSNSNYTSAEILKHMKTEPVWFILSGHRLQRKEFQQVIRRLKGKFCRDSHQWSYQATHFIAPDPIRRTEKLFAAAASGRWILKTDYLTACSQAGRFLEEDPYEWHKNGLSEDGAINLEAPRKWRLLREKTGHGAFYGMRIIIYGECIAPPLLRGVWASKKLEVESDSLIVVQLVTGNGTSCNENRAYAAILAKFL</sequence>
<feature type="domain" description="BRCT" evidence="2">
    <location>
        <begin position="108"/>
        <end position="192"/>
    </location>
</feature>
<evidence type="ECO:0000313" key="4">
    <source>
        <dbReference type="Proteomes" id="UP000008311"/>
    </source>
</evidence>
<feature type="region of interest" description="Disordered" evidence="1">
    <location>
        <begin position="302"/>
        <end position="371"/>
    </location>
</feature>
<name>B9RNG3_RICCO</name>
<dbReference type="SMART" id="SM00292">
    <property type="entry name" value="BRCT"/>
    <property type="match status" value="3"/>
</dbReference>
<dbReference type="eggNOG" id="KOG1929">
    <property type="taxonomic scope" value="Eukaryota"/>
</dbReference>
<dbReference type="Proteomes" id="UP000008311">
    <property type="component" value="Unassembled WGS sequence"/>
</dbReference>
<feature type="compositionally biased region" description="Basic and acidic residues" evidence="1">
    <location>
        <begin position="788"/>
        <end position="808"/>
    </location>
</feature>
<dbReference type="InterPro" id="IPR044254">
    <property type="entry name" value="At4g02110-like"/>
</dbReference>
<keyword evidence="4" id="KW-1185">Reference proteome</keyword>
<dbReference type="PANTHER" id="PTHR47181:SF2">
    <property type="entry name" value="BRCA1 C TERMINUS DOMAIN CONTAINING PROTEIN, EXPRESSED"/>
    <property type="match status" value="1"/>
</dbReference>